<name>A0A1B8GJX6_9PEZI</name>
<organism evidence="1 2">
    <name type="scientific">Pseudogymnoascus verrucosus</name>
    <dbReference type="NCBI Taxonomy" id="342668"/>
    <lineage>
        <taxon>Eukaryota</taxon>
        <taxon>Fungi</taxon>
        <taxon>Dikarya</taxon>
        <taxon>Ascomycota</taxon>
        <taxon>Pezizomycotina</taxon>
        <taxon>Leotiomycetes</taxon>
        <taxon>Thelebolales</taxon>
        <taxon>Thelebolaceae</taxon>
        <taxon>Pseudogymnoascus</taxon>
    </lineage>
</organism>
<dbReference type="EMBL" id="KV460230">
    <property type="protein sequence ID" value="OBT96096.1"/>
    <property type="molecule type" value="Genomic_DNA"/>
</dbReference>
<gene>
    <name evidence="1" type="ORF">VE01_06813</name>
</gene>
<dbReference type="RefSeq" id="XP_018129829.1">
    <property type="nucleotide sequence ID" value="XM_018276252.1"/>
</dbReference>
<keyword evidence="2" id="KW-1185">Reference proteome</keyword>
<accession>A0A1B8GJX6</accession>
<dbReference type="STRING" id="342668.A0A1B8GJX6"/>
<reference evidence="2" key="2">
    <citation type="journal article" date="2018" name="Nat. Commun.">
        <title>Extreme sensitivity to ultraviolet light in the fungal pathogen causing white-nose syndrome of bats.</title>
        <authorList>
            <person name="Palmer J.M."/>
            <person name="Drees K.P."/>
            <person name="Foster J.T."/>
            <person name="Lindner D.L."/>
        </authorList>
    </citation>
    <scope>NUCLEOTIDE SEQUENCE [LARGE SCALE GENOMIC DNA]</scope>
    <source>
        <strain evidence="2">UAMH 10579</strain>
    </source>
</reference>
<proteinExistence type="predicted"/>
<reference evidence="1 2" key="1">
    <citation type="submission" date="2016-03" db="EMBL/GenBank/DDBJ databases">
        <title>Comparative genomics of Pseudogymnoascus destructans, the fungus causing white-nose syndrome of bats.</title>
        <authorList>
            <person name="Palmer J.M."/>
            <person name="Drees K.P."/>
            <person name="Foster J.T."/>
            <person name="Lindner D.L."/>
        </authorList>
    </citation>
    <scope>NUCLEOTIDE SEQUENCE [LARGE SCALE GENOMIC DNA]</scope>
    <source>
        <strain evidence="1 2">UAMH 10579</strain>
    </source>
</reference>
<sequence>MQLRWPEAQTMLAKLFNEKEASPEDVDPSGKTWLEKLLQYPWKFGSKEAQFGLFKLLVESGAKLDTDMS</sequence>
<dbReference type="AlphaFoldDB" id="A0A1B8GJX6"/>
<dbReference type="GeneID" id="28840199"/>
<protein>
    <submittedName>
        <fullName evidence="1">Uncharacterized protein</fullName>
    </submittedName>
</protein>
<evidence type="ECO:0000313" key="1">
    <source>
        <dbReference type="EMBL" id="OBT96096.1"/>
    </source>
</evidence>
<evidence type="ECO:0000313" key="2">
    <source>
        <dbReference type="Proteomes" id="UP000091956"/>
    </source>
</evidence>
<dbReference type="Proteomes" id="UP000091956">
    <property type="component" value="Unassembled WGS sequence"/>
</dbReference>